<dbReference type="AlphaFoldDB" id="A0AAW7X383"/>
<dbReference type="InterPro" id="IPR025255">
    <property type="entry name" value="DUF4202"/>
</dbReference>
<comment type="caution">
    <text evidence="1">The sequence shown here is derived from an EMBL/GenBank/DDBJ whole genome shotgun (WGS) entry which is preliminary data.</text>
</comment>
<reference evidence="1" key="1">
    <citation type="submission" date="2023-07" db="EMBL/GenBank/DDBJ databases">
        <title>Genome content predicts the carbon catabolic preferences of heterotrophic bacteria.</title>
        <authorList>
            <person name="Gralka M."/>
        </authorList>
    </citation>
    <scope>NUCLEOTIDE SEQUENCE</scope>
    <source>
        <strain evidence="1">I3M17_2</strain>
    </source>
</reference>
<dbReference type="Pfam" id="PF13875">
    <property type="entry name" value="DUF4202"/>
    <property type="match status" value="1"/>
</dbReference>
<dbReference type="EMBL" id="JAUOPB010000003">
    <property type="protein sequence ID" value="MDO6421869.1"/>
    <property type="molecule type" value="Genomic_DNA"/>
</dbReference>
<dbReference type="Proteomes" id="UP001169760">
    <property type="component" value="Unassembled WGS sequence"/>
</dbReference>
<organism evidence="1 2">
    <name type="scientific">Saccharophagus degradans</name>
    <dbReference type="NCBI Taxonomy" id="86304"/>
    <lineage>
        <taxon>Bacteria</taxon>
        <taxon>Pseudomonadati</taxon>
        <taxon>Pseudomonadota</taxon>
        <taxon>Gammaproteobacteria</taxon>
        <taxon>Cellvibrionales</taxon>
        <taxon>Cellvibrionaceae</taxon>
        <taxon>Saccharophagus</taxon>
    </lineage>
</organism>
<dbReference type="RefSeq" id="WP_303491568.1">
    <property type="nucleotide sequence ID" value="NZ_JAUOPB010000003.1"/>
</dbReference>
<dbReference type="PANTHER" id="PTHR41729">
    <property type="entry name" value="GLUTAMYL-TRNA SYNTHETASE"/>
    <property type="match status" value="1"/>
</dbReference>
<evidence type="ECO:0000313" key="1">
    <source>
        <dbReference type="EMBL" id="MDO6421869.1"/>
    </source>
</evidence>
<accession>A0AAW7X383</accession>
<proteinExistence type="predicted"/>
<gene>
    <name evidence="1" type="ORF">Q4521_05245</name>
</gene>
<dbReference type="PANTHER" id="PTHR41729:SF1">
    <property type="entry name" value="GLUTAMYL-TRNA SYNTHETASE"/>
    <property type="match status" value="1"/>
</dbReference>
<name>A0AAW7X383_9GAMM</name>
<protein>
    <submittedName>
        <fullName evidence="1">DUF4202 domain-containing protein</fullName>
    </submittedName>
</protein>
<evidence type="ECO:0000313" key="2">
    <source>
        <dbReference type="Proteomes" id="UP001169760"/>
    </source>
</evidence>
<sequence>MNDKYLAVINKIDAANAQDPNQETSNGELIAKELLYSQRMTEVLNSFAPQASEHLQIAARAQHIERWKSPRSDYPEGRTGYKQWRAELGLFHAKRTGELMLEAGYSEEDINRVKYLVQKRGLRRDPETQTLEDVICLVFVLYYLDDFARKHDEAKLIDIIQKTWAKMSDAGHQAALAATLPDHLATLIKKALSE</sequence>